<accession>A0A501PCA4</accession>
<proteinExistence type="predicted"/>
<evidence type="ECO:0000313" key="3">
    <source>
        <dbReference type="EMBL" id="TPD57596.1"/>
    </source>
</evidence>
<evidence type="ECO:0000259" key="2">
    <source>
        <dbReference type="Pfam" id="PF05170"/>
    </source>
</evidence>
<dbReference type="GO" id="GO:0005886">
    <property type="term" value="C:plasma membrane"/>
    <property type="evidence" value="ECO:0007669"/>
    <property type="project" value="TreeGrafter"/>
</dbReference>
<dbReference type="PANTHER" id="PTHR30441:SF4">
    <property type="entry name" value="PROTEIN ASMA"/>
    <property type="match status" value="1"/>
</dbReference>
<dbReference type="RefSeq" id="WP_139941911.1">
    <property type="nucleotide sequence ID" value="NZ_JBHSYP010000005.1"/>
</dbReference>
<feature type="domain" description="AsmA" evidence="2">
    <location>
        <begin position="780"/>
        <end position="1047"/>
    </location>
</feature>
<keyword evidence="4" id="KW-1185">Reference proteome</keyword>
<feature type="region of interest" description="Disordered" evidence="1">
    <location>
        <begin position="1136"/>
        <end position="1167"/>
    </location>
</feature>
<protein>
    <submittedName>
        <fullName evidence="3">AsmA family protein</fullName>
    </submittedName>
</protein>
<dbReference type="InterPro" id="IPR007844">
    <property type="entry name" value="AsmA"/>
</dbReference>
<dbReference type="InterPro" id="IPR052894">
    <property type="entry name" value="AsmA-related"/>
</dbReference>
<dbReference type="GO" id="GO:0090313">
    <property type="term" value="P:regulation of protein targeting to membrane"/>
    <property type="evidence" value="ECO:0007669"/>
    <property type="project" value="TreeGrafter"/>
</dbReference>
<gene>
    <name evidence="3" type="ORF">FIV46_15910</name>
</gene>
<dbReference type="PANTHER" id="PTHR30441">
    <property type="entry name" value="DUF748 DOMAIN-CONTAINING PROTEIN"/>
    <property type="match status" value="1"/>
</dbReference>
<feature type="domain" description="AsmA" evidence="2">
    <location>
        <begin position="2"/>
        <end position="251"/>
    </location>
</feature>
<dbReference type="Pfam" id="PF05170">
    <property type="entry name" value="AsmA"/>
    <property type="match status" value="2"/>
</dbReference>
<organism evidence="3 4">
    <name type="scientific">Emcibacter nanhaiensis</name>
    <dbReference type="NCBI Taxonomy" id="1505037"/>
    <lineage>
        <taxon>Bacteria</taxon>
        <taxon>Pseudomonadati</taxon>
        <taxon>Pseudomonadota</taxon>
        <taxon>Alphaproteobacteria</taxon>
        <taxon>Emcibacterales</taxon>
        <taxon>Emcibacteraceae</taxon>
        <taxon>Emcibacter</taxon>
    </lineage>
</organism>
<dbReference type="AlphaFoldDB" id="A0A501PCA4"/>
<feature type="compositionally biased region" description="Basic and acidic residues" evidence="1">
    <location>
        <begin position="1157"/>
        <end position="1167"/>
    </location>
</feature>
<dbReference type="EMBL" id="VFIY01000018">
    <property type="protein sequence ID" value="TPD57596.1"/>
    <property type="molecule type" value="Genomic_DNA"/>
</dbReference>
<comment type="caution">
    <text evidence="3">The sequence shown here is derived from an EMBL/GenBank/DDBJ whole genome shotgun (WGS) entry which is preliminary data.</text>
</comment>
<dbReference type="OrthoDB" id="9816380at2"/>
<evidence type="ECO:0000313" key="4">
    <source>
        <dbReference type="Proteomes" id="UP000319148"/>
    </source>
</evidence>
<feature type="compositionally biased region" description="Low complexity" evidence="1">
    <location>
        <begin position="1141"/>
        <end position="1156"/>
    </location>
</feature>
<evidence type="ECO:0000256" key="1">
    <source>
        <dbReference type="SAM" id="MobiDB-lite"/>
    </source>
</evidence>
<sequence>MKKVGIGLAIIVVLLLGTLLVVPGFMDWNQYKSQIEEQASRLTGRNVRIAGDISLSILPSPALSAGDVSVSNIDGGIAAQMLTLKALDVKVAFFPLIRGNIKVKKFILVEPVLALELLADGRTNWDFSDPNAPAEKGGGADLSLEKFQISNGTVSYEDVAAGRKELLRNINADLSISSLQGPVSLDGKAKYKDLPLAVALEMGKMRDGRKVPLTLEASYLGDKVTGKFIGGALLDSENGELDGKLSLAAKDLSDLVDVMTALGRNGEPDVPAVQSVDYNKPFSMETGVKATPSSLTLSELDLTLGETRGQASLNATLGERISFDGKLALNSIELEPFLKIMEAQAAADSKAAKLVPAEQKAPDYSFLEQVDGTLDFSLGALKYNDKIASQISLKATAAGGQIEISDVHVNMPGGSDFSYAGAVSFDDHHPVLSGKLSLVSGNLRGLLEWLKVDISAIPSGRLTRFSFASDVRATEKLIQVYGISGVVDTSRFSGGLSYAVQDRLALGLDMKVDNVNLDSYLPARDPKAEPLDLKALLAPLGGFDANFILAGSNVTLQNSKVSSVRAEGVLKGGNLRLTQFDLKDMAGLDVRATGDASSLADTPRMSLDLFASAKDLGRLQRSLKLENGVDLKNMGAFSLTGTVKGGLDSLALDLNGRLGTSTVKMAGDVRAATLKQLPEVGSVDLKIDASGSSLSALIDQWNLPMTAPLSGDDRPVKIAGTVKGSEKMLNLDGSLAIAGGTVTFKGRTQAQAEGRSFDLATDVSSNDVRTFVRGLGVDFRPSRKSLGKLSLKSQLSGTEKNMKLQNIAGNIGTIKVNGSGALDLAGDIPKFDLTLTAGTIPLHHYLADEPVKKAGADKKWGDWSKDPIDLEPLRSVEGKATVTAASLTYNDYVFENPSFVAELKGGKLTIRDFTGRLFGGAVKMAGSLGGTNMAELDLDMSLTKASLSQATKVAGGISPVTGYFDFDGKFTGKGISQNALVSSLAGTGNLTASAGMINGLDIPKLSSQLSDMKSAGDFVKLLAVSLGKGQTPYKGGKSTITMKNGMAQFSPMDLELEGAKTGINLAVNMFQWKLDMDGSLSLVDHPDAPPLGLSATGAINSPKLQFQTSRIKEYVASKIASNMLQNMIGGNEGLKGIFGVPGTQQEGTTTEQAPAEEQPKETPENLGRKLLEKLFQKPEQKEETPPQ</sequence>
<name>A0A501PCA4_9PROT</name>
<reference evidence="4" key="1">
    <citation type="submission" date="2019-06" db="EMBL/GenBank/DDBJ databases">
        <title>The complete genome of Emcibacter congregatus ZYLT.</title>
        <authorList>
            <person name="Zhao Z."/>
        </authorList>
    </citation>
    <scope>NUCLEOTIDE SEQUENCE [LARGE SCALE GENOMIC DNA]</scope>
    <source>
        <strain evidence="4">MCCC 1A06723</strain>
    </source>
</reference>
<dbReference type="Proteomes" id="UP000319148">
    <property type="component" value="Unassembled WGS sequence"/>
</dbReference>